<dbReference type="PANTHER" id="PTHR43038:SF2">
    <property type="entry name" value="RH61964P"/>
    <property type="match status" value="1"/>
</dbReference>
<dbReference type="GO" id="GO:0016020">
    <property type="term" value="C:membrane"/>
    <property type="evidence" value="ECO:0007669"/>
    <property type="project" value="UniProtKB-SubCell"/>
</dbReference>
<keyword evidence="2 7" id="KW-0812">Transmembrane</keyword>
<dbReference type="Pfam" id="PF12698">
    <property type="entry name" value="ABC2_membrane_3"/>
    <property type="match status" value="1"/>
</dbReference>
<dbReference type="Proteomes" id="UP000183832">
    <property type="component" value="Unassembled WGS sequence"/>
</dbReference>
<evidence type="ECO:0000256" key="6">
    <source>
        <dbReference type="ARBA" id="ARBA00023136"/>
    </source>
</evidence>
<proteinExistence type="predicted"/>
<evidence type="ECO:0000256" key="4">
    <source>
        <dbReference type="ARBA" id="ARBA00022840"/>
    </source>
</evidence>
<protein>
    <submittedName>
        <fullName evidence="9">CLUMA_CG017815, isoform A</fullName>
    </submittedName>
</protein>
<accession>A0A1J1IWU3</accession>
<sequence>MGVIKVTNAYKLYDSRSDVKVVLKDFNMHVKKGSIYALMGSSGCGKTTLISCIVGTNTLDRGNITVFGDRVKANVNKIGYMPQEISLISEFTINEMIRFFGIMNGMKSEIIKERTKFLCDLLELDDTEKLVRNCSGGQQRRVSFAVALIHEPQLLILDEPTVGVDSLLRSKIWGFLLDITRTKNITVLMTTHYIEEARLSSHVGVMRKGILLAEDTTHNLLQQCNTTSLEEAFLKLSEQQEMGRRQFITSEFIERAAKNDHEKHIRNKTEGRRKLQALLMKNVIQLIRNPGVLFFALILPFVAIICLHNTIGGKPTGLQLGIINDEVMRQHDCSNQSFTAVEVEEYECRVNKISCRFIEEIDFVVKKFYKSRHEAENDAKRGELTGFIFFASNFTEAFPLLRYSSDFNLDYSDDGIIQVYLDNTNLQFVTFLQRKLYDAYHDFIGRIMEVCGKPEKMGHIPMMFETFHGALDDEFKNSIVPGFLVATFFAISSYVTSMCLIDDRRSGVWHRSLVAGANPFQFFLSHLVIGSAIATLQALEFVVYAVLVGNDVDTWRFILLFTTLIILLGLAGILYGLVISVSTDSSLVASYFSVMIAYPFMCLSGVFWPVEGVPHYLKFLSYMLPFTLPSKTFVNIMFTNLPFHNPTIYLGFVVIGGWILGELVICLWFTKWNSANRK</sequence>
<dbReference type="GO" id="GO:0016887">
    <property type="term" value="F:ATP hydrolysis activity"/>
    <property type="evidence" value="ECO:0007669"/>
    <property type="project" value="InterPro"/>
</dbReference>
<feature type="transmembrane region" description="Helical" evidence="7">
    <location>
        <begin position="557"/>
        <end position="579"/>
    </location>
</feature>
<evidence type="ECO:0000256" key="2">
    <source>
        <dbReference type="ARBA" id="ARBA00022692"/>
    </source>
</evidence>
<evidence type="ECO:0000259" key="8">
    <source>
        <dbReference type="PROSITE" id="PS50893"/>
    </source>
</evidence>
<feature type="transmembrane region" description="Helical" evidence="7">
    <location>
        <begin position="522"/>
        <end position="545"/>
    </location>
</feature>
<dbReference type="InterPro" id="IPR003439">
    <property type="entry name" value="ABC_transporter-like_ATP-bd"/>
</dbReference>
<feature type="transmembrane region" description="Helical" evidence="7">
    <location>
        <begin position="291"/>
        <end position="311"/>
    </location>
</feature>
<dbReference type="GO" id="GO:0140359">
    <property type="term" value="F:ABC-type transporter activity"/>
    <property type="evidence" value="ECO:0007669"/>
    <property type="project" value="InterPro"/>
</dbReference>
<feature type="transmembrane region" description="Helical" evidence="7">
    <location>
        <begin position="479"/>
        <end position="501"/>
    </location>
</feature>
<comment type="subcellular location">
    <subcellularLocation>
        <location evidence="1">Membrane</location>
        <topology evidence="1">Multi-pass membrane protein</topology>
    </subcellularLocation>
</comment>
<dbReference type="InterPro" id="IPR013525">
    <property type="entry name" value="ABC2_TM"/>
</dbReference>
<feature type="domain" description="ABC transporter" evidence="8">
    <location>
        <begin position="4"/>
        <end position="233"/>
    </location>
</feature>
<keyword evidence="4" id="KW-0067">ATP-binding</keyword>
<dbReference type="InterPro" id="IPR003593">
    <property type="entry name" value="AAA+_ATPase"/>
</dbReference>
<dbReference type="GO" id="GO:0005524">
    <property type="term" value="F:ATP binding"/>
    <property type="evidence" value="ECO:0007669"/>
    <property type="project" value="UniProtKB-KW"/>
</dbReference>
<evidence type="ECO:0000256" key="1">
    <source>
        <dbReference type="ARBA" id="ARBA00004141"/>
    </source>
</evidence>
<reference evidence="9 10" key="1">
    <citation type="submission" date="2015-04" db="EMBL/GenBank/DDBJ databases">
        <authorList>
            <person name="Syromyatnikov M.Y."/>
            <person name="Popov V.N."/>
        </authorList>
    </citation>
    <scope>NUCLEOTIDE SEQUENCE [LARGE SCALE GENOMIC DNA]</scope>
</reference>
<dbReference type="STRING" id="568069.A0A1J1IWU3"/>
<dbReference type="InterPro" id="IPR017871">
    <property type="entry name" value="ABC_transporter-like_CS"/>
</dbReference>
<dbReference type="PANTHER" id="PTHR43038">
    <property type="entry name" value="ATP-BINDING CASSETTE, SUB-FAMILY H, MEMBER 1"/>
    <property type="match status" value="1"/>
</dbReference>
<dbReference type="SUPFAM" id="SSF52540">
    <property type="entry name" value="P-loop containing nucleoside triphosphate hydrolases"/>
    <property type="match status" value="1"/>
</dbReference>
<dbReference type="PROSITE" id="PS50893">
    <property type="entry name" value="ABC_TRANSPORTER_2"/>
    <property type="match status" value="1"/>
</dbReference>
<gene>
    <name evidence="9" type="ORF">CLUMA_CG017815</name>
</gene>
<keyword evidence="10" id="KW-1185">Reference proteome</keyword>
<feature type="transmembrane region" description="Helical" evidence="7">
    <location>
        <begin position="648"/>
        <end position="669"/>
    </location>
</feature>
<evidence type="ECO:0000313" key="10">
    <source>
        <dbReference type="Proteomes" id="UP000183832"/>
    </source>
</evidence>
<evidence type="ECO:0000256" key="5">
    <source>
        <dbReference type="ARBA" id="ARBA00022989"/>
    </source>
</evidence>
<evidence type="ECO:0000313" key="9">
    <source>
        <dbReference type="EMBL" id="CRL04755.1"/>
    </source>
</evidence>
<dbReference type="OrthoDB" id="10255969at2759"/>
<evidence type="ECO:0000256" key="7">
    <source>
        <dbReference type="SAM" id="Phobius"/>
    </source>
</evidence>
<dbReference type="InterPro" id="IPR027417">
    <property type="entry name" value="P-loop_NTPase"/>
</dbReference>
<dbReference type="Pfam" id="PF00005">
    <property type="entry name" value="ABC_tran"/>
    <property type="match status" value="1"/>
</dbReference>
<evidence type="ECO:0000256" key="3">
    <source>
        <dbReference type="ARBA" id="ARBA00022741"/>
    </source>
</evidence>
<feature type="transmembrane region" description="Helical" evidence="7">
    <location>
        <begin position="591"/>
        <end position="610"/>
    </location>
</feature>
<keyword evidence="5 7" id="KW-1133">Transmembrane helix</keyword>
<keyword evidence="6 7" id="KW-0472">Membrane</keyword>
<dbReference type="PROSITE" id="PS00211">
    <property type="entry name" value="ABC_TRANSPORTER_1"/>
    <property type="match status" value="1"/>
</dbReference>
<dbReference type="Gene3D" id="3.40.50.300">
    <property type="entry name" value="P-loop containing nucleotide triphosphate hydrolases"/>
    <property type="match status" value="1"/>
</dbReference>
<dbReference type="SMART" id="SM00382">
    <property type="entry name" value="AAA"/>
    <property type="match status" value="1"/>
</dbReference>
<dbReference type="EMBL" id="CVRI01000063">
    <property type="protein sequence ID" value="CRL04755.1"/>
    <property type="molecule type" value="Genomic_DNA"/>
</dbReference>
<dbReference type="AlphaFoldDB" id="A0A1J1IWU3"/>
<keyword evidence="3" id="KW-0547">Nucleotide-binding</keyword>
<name>A0A1J1IWU3_9DIPT</name>
<organism evidence="9 10">
    <name type="scientific">Clunio marinus</name>
    <dbReference type="NCBI Taxonomy" id="568069"/>
    <lineage>
        <taxon>Eukaryota</taxon>
        <taxon>Metazoa</taxon>
        <taxon>Ecdysozoa</taxon>
        <taxon>Arthropoda</taxon>
        <taxon>Hexapoda</taxon>
        <taxon>Insecta</taxon>
        <taxon>Pterygota</taxon>
        <taxon>Neoptera</taxon>
        <taxon>Endopterygota</taxon>
        <taxon>Diptera</taxon>
        <taxon>Nematocera</taxon>
        <taxon>Chironomoidea</taxon>
        <taxon>Chironomidae</taxon>
        <taxon>Clunio</taxon>
    </lineage>
</organism>